<dbReference type="Pfam" id="PF10634">
    <property type="entry name" value="Iron_transport"/>
    <property type="match status" value="1"/>
</dbReference>
<keyword evidence="1" id="KW-0732">Signal</keyword>
<organism evidence="2">
    <name type="scientific">mine drainage metagenome</name>
    <dbReference type="NCBI Taxonomy" id="410659"/>
    <lineage>
        <taxon>unclassified sequences</taxon>
        <taxon>metagenomes</taxon>
        <taxon>ecological metagenomes</taxon>
    </lineage>
</organism>
<proteinExistence type="predicted"/>
<dbReference type="PIRSF" id="PIRSF017018">
    <property type="entry name" value="Tp34"/>
    <property type="match status" value="1"/>
</dbReference>
<comment type="caution">
    <text evidence="2">The sequence shown here is derived from an EMBL/GenBank/DDBJ whole genome shotgun (WGS) entry which is preliminary data.</text>
</comment>
<name>A0A1J5RNP6_9ZZZZ</name>
<dbReference type="EMBL" id="MLJW01000136">
    <property type="protein sequence ID" value="OIQ97186.1"/>
    <property type="molecule type" value="Genomic_DNA"/>
</dbReference>
<reference evidence="2" key="1">
    <citation type="submission" date="2016-10" db="EMBL/GenBank/DDBJ databases">
        <title>Sequence of Gallionella enrichment culture.</title>
        <authorList>
            <person name="Poehlein A."/>
            <person name="Muehling M."/>
            <person name="Daniel R."/>
        </authorList>
    </citation>
    <scope>NUCLEOTIDE SEQUENCE</scope>
</reference>
<dbReference type="InterPro" id="IPR018470">
    <property type="entry name" value="Metal-bd_Tp34-typ"/>
</dbReference>
<evidence type="ECO:0000256" key="1">
    <source>
        <dbReference type="ARBA" id="ARBA00022729"/>
    </source>
</evidence>
<accession>A0A1J5RNP6</accession>
<protein>
    <submittedName>
        <fullName evidence="2">34 kDa membrane antigen</fullName>
    </submittedName>
</protein>
<dbReference type="AlphaFoldDB" id="A0A1J5RNP6"/>
<evidence type="ECO:0000313" key="2">
    <source>
        <dbReference type="EMBL" id="OIQ97186.1"/>
    </source>
</evidence>
<dbReference type="Gene3D" id="2.60.40.2480">
    <property type="entry name" value="Periplasmic metal-binding protein Tp34-type"/>
    <property type="match status" value="1"/>
</dbReference>
<dbReference type="InterPro" id="IPR038482">
    <property type="entry name" value="Tp34-type_sf"/>
</dbReference>
<gene>
    <name evidence="2" type="primary">tpd</name>
    <name evidence="2" type="ORF">GALL_207380</name>
</gene>
<sequence>MSKRVAAAFVGLSLLAAAPALAGEHSMGDPVMVNGLILHPVYLQPVNMAPMLPGMNGAAFDAHLEIDIHADKNNPQGFEPGSWIPYLTVSYQIRKEGSDWSTFGTLMVMEANDGPHYGANIKFDGPGKYIASFRVAPPPYNAFFRHTDKETGVPEWWGPFQKNWTFTYVGGVGHKGGY</sequence>